<feature type="chain" id="PRO_5044069640" evidence="1">
    <location>
        <begin position="29"/>
        <end position="173"/>
    </location>
</feature>
<keyword evidence="1" id="KW-0732">Signal</keyword>
<organism evidence="6 7">
    <name type="scientific">Lactobacillus crispatus</name>
    <dbReference type="NCBI Taxonomy" id="47770"/>
    <lineage>
        <taxon>Bacteria</taxon>
        <taxon>Bacillati</taxon>
        <taxon>Bacillota</taxon>
        <taxon>Bacilli</taxon>
        <taxon>Lactobacillales</taxon>
        <taxon>Lactobacillaceae</taxon>
        <taxon>Lactobacillus</taxon>
    </lineage>
</organism>
<evidence type="ECO:0000313" key="3">
    <source>
        <dbReference type="EMBL" id="KAA8812351.1"/>
    </source>
</evidence>
<proteinExistence type="predicted"/>
<dbReference type="RefSeq" id="WP_013086684.1">
    <property type="nucleotide sequence ID" value="NZ_CABMHY010000024.1"/>
</dbReference>
<dbReference type="EMBL" id="PKIW01000026">
    <property type="protein sequence ID" value="PLT11165.1"/>
    <property type="molecule type" value="Genomic_DNA"/>
</dbReference>
<reference evidence="5" key="4">
    <citation type="submission" date="2020-07" db="EMBL/GenBank/DDBJ databases">
        <title>Comparative genomics analyses of Lactobacillus crispatus isolated from different ecological niches.</title>
        <authorList>
            <person name="Mancino W."/>
            <person name="Mancabelli L."/>
            <person name="Lugli G.A."/>
            <person name="Milani C."/>
            <person name="Viappiani A."/>
            <person name="Anzalone R."/>
            <person name="Longhi G."/>
            <person name="Ventura M."/>
            <person name="Turroni F."/>
        </authorList>
    </citation>
    <scope>NUCLEOTIDE SEQUENCE</scope>
    <source>
        <strain evidence="5">LB65</strain>
    </source>
</reference>
<accession>A0A2N5KY91</accession>
<sequence>MKKKVVIFFTALLVILGLASVNTQKAKAATNTWGAKEVFTTPKSTRGTWYYKEKGKVKKFSITAHTVNGLKLYKRLKGKTGDKIDSKFAEENEKSDFKLEEKVSTSKLEAYTFKYRGVTGFNANGWLAPTGNGFYYVSVKRTIKGKKVNALRVGEGAGNYFAYYAYKKASLAK</sequence>
<dbReference type="Proteomes" id="UP001194414">
    <property type="component" value="Unassembled WGS sequence"/>
</dbReference>
<dbReference type="Proteomes" id="UP000324504">
    <property type="component" value="Unassembled WGS sequence"/>
</dbReference>
<evidence type="ECO:0000313" key="4">
    <source>
        <dbReference type="EMBL" id="KAB1968488.1"/>
    </source>
</evidence>
<dbReference type="AlphaFoldDB" id="A0A2N5KY91"/>
<dbReference type="EMBL" id="VUAV01000036">
    <property type="protein sequence ID" value="KAA8812351.1"/>
    <property type="molecule type" value="Genomic_DNA"/>
</dbReference>
<evidence type="ECO:0000313" key="2">
    <source>
        <dbReference type="EMBL" id="KAA8798255.1"/>
    </source>
</evidence>
<comment type="caution">
    <text evidence="6">The sequence shown here is derived from an EMBL/GenBank/DDBJ whole genome shotgun (WGS) entry which is preliminary data.</text>
</comment>
<reference evidence="4 10" key="3">
    <citation type="submission" date="2019-09" db="EMBL/GenBank/DDBJ databases">
        <title>Investigation of probiotic properties of different lactic acid bacteria.</title>
        <authorList>
            <person name="Jaomanjaka F."/>
            <person name="Blanc P."/>
        </authorList>
    </citation>
    <scope>NUCLEOTIDE SEQUENCE [LARGE SCALE GENOMIC DNA]</scope>
    <source>
        <strain evidence="4 10">BIO6272</strain>
    </source>
</reference>
<evidence type="ECO:0000256" key="1">
    <source>
        <dbReference type="SAM" id="SignalP"/>
    </source>
</evidence>
<dbReference type="OMA" id="ESAWACH"/>
<gene>
    <name evidence="6" type="ORF">CYJ79_06310</name>
    <name evidence="2" type="ORF">F1C02_04955</name>
    <name evidence="3" type="ORF">F1C09_06870</name>
    <name evidence="4" type="ORF">F8251_09840</name>
    <name evidence="5" type="ORF">HYQ56_1508</name>
</gene>
<protein>
    <submittedName>
        <fullName evidence="6">Uncharacterized protein</fullName>
    </submittedName>
</protein>
<dbReference type="Proteomes" id="UP000322051">
    <property type="component" value="Unassembled WGS sequence"/>
</dbReference>
<dbReference type="EMBL" id="VUAO01000010">
    <property type="protein sequence ID" value="KAA8798255.1"/>
    <property type="molecule type" value="Genomic_DNA"/>
</dbReference>
<dbReference type="EMBL" id="WBOB01000086">
    <property type="protein sequence ID" value="KAB1968488.1"/>
    <property type="molecule type" value="Genomic_DNA"/>
</dbReference>
<reference evidence="8 9" key="2">
    <citation type="submission" date="2019-09" db="EMBL/GenBank/DDBJ databases">
        <title>Comparative analysis of L. crispatus genomes revealed niche specific adaptation to different host and body sites.</title>
        <authorList>
            <person name="Pan M."/>
            <person name="Hidalgo-Cantabrana C."/>
            <person name="Barrangou R."/>
        </authorList>
    </citation>
    <scope>NUCLEOTIDE SEQUENCE [LARGE SCALE GENOMIC DNA]</scope>
    <source>
        <strain evidence="3 9">NCK2488</strain>
        <strain evidence="2 8">NCK973</strain>
    </source>
</reference>
<evidence type="ECO:0000313" key="9">
    <source>
        <dbReference type="Proteomes" id="UP000324504"/>
    </source>
</evidence>
<evidence type="ECO:0000313" key="5">
    <source>
        <dbReference type="EMBL" id="MBI1708522.1"/>
    </source>
</evidence>
<reference evidence="6 7" key="1">
    <citation type="submission" date="2017-12" db="EMBL/GenBank/DDBJ databases">
        <title>Phylogenetic diversity of female urinary microbiome.</title>
        <authorList>
            <person name="Thomas-White K."/>
            <person name="Wolfe A.J."/>
        </authorList>
    </citation>
    <scope>NUCLEOTIDE SEQUENCE [LARGE SCALE GENOMIC DNA]</scope>
    <source>
        <strain evidence="6 7">UMB0085</strain>
    </source>
</reference>
<dbReference type="EMBL" id="JACCPP010000023">
    <property type="protein sequence ID" value="MBI1708522.1"/>
    <property type="molecule type" value="Genomic_DNA"/>
</dbReference>
<feature type="signal peptide" evidence="1">
    <location>
        <begin position="1"/>
        <end position="28"/>
    </location>
</feature>
<dbReference type="Proteomes" id="UP000235119">
    <property type="component" value="Unassembled WGS sequence"/>
</dbReference>
<name>A0A2N5KY91_9LACO</name>
<evidence type="ECO:0000313" key="8">
    <source>
        <dbReference type="Proteomes" id="UP000322051"/>
    </source>
</evidence>
<dbReference type="Proteomes" id="UP000430323">
    <property type="component" value="Unassembled WGS sequence"/>
</dbReference>
<evidence type="ECO:0000313" key="6">
    <source>
        <dbReference type="EMBL" id="PLT11165.1"/>
    </source>
</evidence>
<evidence type="ECO:0000313" key="10">
    <source>
        <dbReference type="Proteomes" id="UP000430323"/>
    </source>
</evidence>
<evidence type="ECO:0000313" key="7">
    <source>
        <dbReference type="Proteomes" id="UP000235119"/>
    </source>
</evidence>